<accession>A0ABP7VQI9</accession>
<evidence type="ECO:0000313" key="3">
    <source>
        <dbReference type="Proteomes" id="UP001500367"/>
    </source>
</evidence>
<keyword evidence="1" id="KW-0732">Signal</keyword>
<dbReference type="Gene3D" id="2.20.110.10">
    <property type="entry name" value="Histone H3 K4-specific methyltransferase SET7/9 N-terminal domain"/>
    <property type="match status" value="1"/>
</dbReference>
<keyword evidence="3" id="KW-1185">Reference proteome</keyword>
<feature type="chain" id="PRO_5045557709" description="Membrane-binding protein" evidence="1">
    <location>
        <begin position="19"/>
        <end position="114"/>
    </location>
</feature>
<feature type="signal peptide" evidence="1">
    <location>
        <begin position="1"/>
        <end position="18"/>
    </location>
</feature>
<comment type="caution">
    <text evidence="2">The sequence shown here is derived from an EMBL/GenBank/DDBJ whole genome shotgun (WGS) entry which is preliminary data.</text>
</comment>
<dbReference type="SUPFAM" id="SSF82185">
    <property type="entry name" value="Histone H3 K4-specific methyltransferase SET7/9 N-terminal domain"/>
    <property type="match status" value="1"/>
</dbReference>
<evidence type="ECO:0008006" key="4">
    <source>
        <dbReference type="Google" id="ProtNLM"/>
    </source>
</evidence>
<dbReference type="RefSeq" id="WP_344816312.1">
    <property type="nucleotide sequence ID" value="NZ_BAABCT010000004.1"/>
</dbReference>
<dbReference type="EMBL" id="BAABCT010000004">
    <property type="protein sequence ID" value="GAA4072383.1"/>
    <property type="molecule type" value="Genomic_DNA"/>
</dbReference>
<gene>
    <name evidence="2" type="ORF">GCM10022389_17200</name>
</gene>
<dbReference type="Proteomes" id="UP001500367">
    <property type="component" value="Unassembled WGS sequence"/>
</dbReference>
<protein>
    <recommendedName>
        <fullName evidence="4">Membrane-binding protein</fullName>
    </recommendedName>
</protein>
<proteinExistence type="predicted"/>
<name>A0ABP7VQI9_9FLAO</name>
<reference evidence="3" key="1">
    <citation type="journal article" date="2019" name="Int. J. Syst. Evol. Microbiol.">
        <title>The Global Catalogue of Microorganisms (GCM) 10K type strain sequencing project: providing services to taxonomists for standard genome sequencing and annotation.</title>
        <authorList>
            <consortium name="The Broad Institute Genomics Platform"/>
            <consortium name="The Broad Institute Genome Sequencing Center for Infectious Disease"/>
            <person name="Wu L."/>
            <person name="Ma J."/>
        </authorList>
    </citation>
    <scope>NUCLEOTIDE SEQUENCE [LARGE SCALE GENOMIC DNA]</scope>
    <source>
        <strain evidence="3">JCM 17069</strain>
    </source>
</reference>
<evidence type="ECO:0000313" key="2">
    <source>
        <dbReference type="EMBL" id="GAA4072383.1"/>
    </source>
</evidence>
<evidence type="ECO:0000256" key="1">
    <source>
        <dbReference type="SAM" id="SignalP"/>
    </source>
</evidence>
<sequence length="114" mass="12576">MKKIILIALMMVSGVIFAKGEPQLEAVGQLVKATYYYDNGNVQQVGFFKDGKLDGQWTSYSENGTIQAIAEYSNGVKSGVWKYFDNSIATKEVSYSNNEIVSVTNFKPNFVAGN</sequence>
<organism evidence="2 3">
    <name type="scientific">Flavobacterium cheonanense</name>
    <dbReference type="NCBI Taxonomy" id="706183"/>
    <lineage>
        <taxon>Bacteria</taxon>
        <taxon>Pseudomonadati</taxon>
        <taxon>Bacteroidota</taxon>
        <taxon>Flavobacteriia</taxon>
        <taxon>Flavobacteriales</taxon>
        <taxon>Flavobacteriaceae</taxon>
        <taxon>Flavobacterium</taxon>
    </lineage>
</organism>
<dbReference type="Pfam" id="PF07661">
    <property type="entry name" value="MORN_2"/>
    <property type="match status" value="2"/>
</dbReference>
<dbReference type="InterPro" id="IPR011652">
    <property type="entry name" value="MORN_2"/>
</dbReference>